<name>A0A6N2S9A6_9FIRM</name>
<feature type="binding site" evidence="1">
    <location>
        <position position="362"/>
    </location>
    <ligand>
        <name>Mn(2+)</name>
        <dbReference type="ChEBI" id="CHEBI:29035"/>
        <label>2</label>
    </ligand>
</feature>
<dbReference type="GO" id="GO:0016787">
    <property type="term" value="F:hydrolase activity"/>
    <property type="evidence" value="ECO:0007669"/>
    <property type="project" value="UniProtKB-KW"/>
</dbReference>
<sequence length="392" mass="42068">MNYFLNRAKELEQELIAMRRELHSYAELGFDLPKTNAFVTEKLRSYGYEPKTVGKAGVTCTVGKGGKVLLLRADMDALPMPEESGMPYAAQNGHCHSCGHDCHTAMLLIAAKMLKEKEGELKGTVKFMFQPAEELLAGAAAMVEDGILENPKVDVALGLHISVGMDDTRSGIIRYIPGVANNSGDAIRISIQGHGVHGSKAYLGVDAINIAAHTIIALQEILALEIPSTQPAVVLVGKMEGGSSCNSVADTASLEISVRTNSVETRNFLKKRIKEIAESVASTYRGTATVEHMYGMPPLVNDPDFAREMGRYAAEMLPQGDVEEIGPSGGGEDFAVVAEKVPGAMIYLGVGSTAEGYCHPGHDPKMKVNEEALYVGSATYAQCAVRYLEENC</sequence>
<dbReference type="GO" id="GO:0046872">
    <property type="term" value="F:metal ion binding"/>
    <property type="evidence" value="ECO:0007669"/>
    <property type="project" value="UniProtKB-KW"/>
</dbReference>
<evidence type="ECO:0000256" key="2">
    <source>
        <dbReference type="SAM" id="Coils"/>
    </source>
</evidence>
<keyword evidence="2" id="KW-0175">Coiled coil</keyword>
<feature type="binding site" evidence="1">
    <location>
        <position position="98"/>
    </location>
    <ligand>
        <name>Mn(2+)</name>
        <dbReference type="ChEBI" id="CHEBI:29035"/>
        <label>2</label>
    </ligand>
</feature>
<feature type="binding site" evidence="1">
    <location>
        <position position="134"/>
    </location>
    <ligand>
        <name>Mn(2+)</name>
        <dbReference type="ChEBI" id="CHEBI:29035"/>
        <label>2</label>
    </ligand>
</feature>
<feature type="coiled-coil region" evidence="2">
    <location>
        <begin position="1"/>
        <end position="28"/>
    </location>
</feature>
<feature type="binding site" evidence="1">
    <location>
        <position position="160"/>
    </location>
    <ligand>
        <name>Mn(2+)</name>
        <dbReference type="ChEBI" id="CHEBI:29035"/>
        <label>2</label>
    </ligand>
</feature>
<dbReference type="SUPFAM" id="SSF53187">
    <property type="entry name" value="Zn-dependent exopeptidases"/>
    <property type="match status" value="1"/>
</dbReference>
<dbReference type="PANTHER" id="PTHR11014">
    <property type="entry name" value="PEPTIDASE M20 FAMILY MEMBER"/>
    <property type="match status" value="1"/>
</dbReference>
<dbReference type="Gene3D" id="3.30.70.360">
    <property type="match status" value="1"/>
</dbReference>
<dbReference type="InterPro" id="IPR036264">
    <property type="entry name" value="Bact_exopeptidase_dim_dom"/>
</dbReference>
<dbReference type="SUPFAM" id="SSF55031">
    <property type="entry name" value="Bacterial exopeptidase dimerisation domain"/>
    <property type="match status" value="1"/>
</dbReference>
<dbReference type="Gene3D" id="3.40.630.10">
    <property type="entry name" value="Zn peptidases"/>
    <property type="match status" value="1"/>
</dbReference>
<dbReference type="Pfam" id="PF07687">
    <property type="entry name" value="M20_dimer"/>
    <property type="match status" value="1"/>
</dbReference>
<feature type="domain" description="Peptidase M20 dimerisation" evidence="3">
    <location>
        <begin position="187"/>
        <end position="282"/>
    </location>
</feature>
<proteinExistence type="predicted"/>
<accession>A0A6N2S9A6</accession>
<dbReference type="InterPro" id="IPR002933">
    <property type="entry name" value="Peptidase_M20"/>
</dbReference>
<dbReference type="EMBL" id="CACRSL010000003">
    <property type="protein sequence ID" value="VYS90263.1"/>
    <property type="molecule type" value="Genomic_DNA"/>
</dbReference>
<dbReference type="PIRSF" id="PIRSF005962">
    <property type="entry name" value="Pept_M20D_amidohydro"/>
    <property type="match status" value="1"/>
</dbReference>
<feature type="binding site" evidence="1">
    <location>
        <position position="100"/>
    </location>
    <ligand>
        <name>Mn(2+)</name>
        <dbReference type="ChEBI" id="CHEBI:29035"/>
        <label>2</label>
    </ligand>
</feature>
<dbReference type="AlphaFoldDB" id="A0A6N2S9A6"/>
<evidence type="ECO:0000256" key="1">
    <source>
        <dbReference type="PIRSR" id="PIRSR005962-1"/>
    </source>
</evidence>
<dbReference type="EC" id="3.-.-.-" evidence="4"/>
<evidence type="ECO:0000313" key="4">
    <source>
        <dbReference type="EMBL" id="VYS90263.1"/>
    </source>
</evidence>
<dbReference type="NCBIfam" id="TIGR01891">
    <property type="entry name" value="amidohydrolases"/>
    <property type="match status" value="1"/>
</dbReference>
<dbReference type="InterPro" id="IPR011650">
    <property type="entry name" value="Peptidase_M20_dimer"/>
</dbReference>
<evidence type="ECO:0000259" key="3">
    <source>
        <dbReference type="Pfam" id="PF07687"/>
    </source>
</evidence>
<dbReference type="InterPro" id="IPR017439">
    <property type="entry name" value="Amidohydrolase"/>
</dbReference>
<keyword evidence="1" id="KW-0464">Manganese</keyword>
<protein>
    <submittedName>
        <fullName evidence="4">Putative hydrolase YxeP</fullName>
        <ecNumber evidence="4">3.-.-.-</ecNumber>
    </submittedName>
</protein>
<dbReference type="Pfam" id="PF01546">
    <property type="entry name" value="Peptidase_M20"/>
    <property type="match status" value="1"/>
</dbReference>
<dbReference type="CDD" id="cd03886">
    <property type="entry name" value="M20_Acy1"/>
    <property type="match status" value="1"/>
</dbReference>
<keyword evidence="1" id="KW-0479">Metal-binding</keyword>
<organism evidence="4">
    <name type="scientific">uncultured Anaerotruncus sp</name>
    <dbReference type="NCBI Taxonomy" id="905011"/>
    <lineage>
        <taxon>Bacteria</taxon>
        <taxon>Bacillati</taxon>
        <taxon>Bacillota</taxon>
        <taxon>Clostridia</taxon>
        <taxon>Eubacteriales</taxon>
        <taxon>Oscillospiraceae</taxon>
        <taxon>Anaerotruncus</taxon>
        <taxon>environmental samples</taxon>
    </lineage>
</organism>
<dbReference type="PANTHER" id="PTHR11014:SF63">
    <property type="entry name" value="METALLOPEPTIDASE, PUTATIVE (AFU_ORTHOLOGUE AFUA_6G09600)-RELATED"/>
    <property type="match status" value="1"/>
</dbReference>
<reference evidence="4" key="1">
    <citation type="submission" date="2019-11" db="EMBL/GenBank/DDBJ databases">
        <authorList>
            <person name="Feng L."/>
        </authorList>
    </citation>
    <scope>NUCLEOTIDE SEQUENCE</scope>
    <source>
        <strain evidence="4">AundefinedLFYP135</strain>
    </source>
</reference>
<keyword evidence="4" id="KW-0378">Hydrolase</keyword>
<gene>
    <name evidence="4" type="primary">yxeP_3</name>
    <name evidence="4" type="ORF">AULFYP135_00838</name>
</gene>
<comment type="cofactor">
    <cofactor evidence="1">
        <name>Mn(2+)</name>
        <dbReference type="ChEBI" id="CHEBI:29035"/>
    </cofactor>
    <text evidence="1">The Mn(2+) ion enhances activity.</text>
</comment>